<dbReference type="Gene3D" id="3.40.50.1000">
    <property type="entry name" value="HAD superfamily/HAD-like"/>
    <property type="match status" value="2"/>
</dbReference>
<dbReference type="Proteomes" id="UP001139319">
    <property type="component" value="Unassembled WGS sequence"/>
</dbReference>
<dbReference type="InterPro" id="IPR036412">
    <property type="entry name" value="HAD-like_sf"/>
</dbReference>
<dbReference type="InterPro" id="IPR006355">
    <property type="entry name" value="LHPP/HDHD2"/>
</dbReference>
<evidence type="ECO:0000256" key="1">
    <source>
        <dbReference type="ARBA" id="ARBA00001946"/>
    </source>
</evidence>
<keyword evidence="6" id="KW-0378">Hydrolase</keyword>
<name>A0A9X2I0E5_9GAMM</name>
<dbReference type="RefSeq" id="WP_253966203.1">
    <property type="nucleotide sequence ID" value="NZ_JAMFTH010000001.1"/>
</dbReference>
<organism evidence="6 7">
    <name type="scientific">Gilvimarinus xylanilyticus</name>
    <dbReference type="NCBI Taxonomy" id="2944139"/>
    <lineage>
        <taxon>Bacteria</taxon>
        <taxon>Pseudomonadati</taxon>
        <taxon>Pseudomonadota</taxon>
        <taxon>Gammaproteobacteria</taxon>
        <taxon>Cellvibrionales</taxon>
        <taxon>Cellvibrionaceae</taxon>
        <taxon>Gilvimarinus</taxon>
    </lineage>
</organism>
<dbReference type="GO" id="GO:0005737">
    <property type="term" value="C:cytoplasm"/>
    <property type="evidence" value="ECO:0007669"/>
    <property type="project" value="TreeGrafter"/>
</dbReference>
<evidence type="ECO:0000256" key="5">
    <source>
        <dbReference type="ARBA" id="ARBA00039666"/>
    </source>
</evidence>
<evidence type="ECO:0000256" key="3">
    <source>
        <dbReference type="ARBA" id="ARBA00022723"/>
    </source>
</evidence>
<comment type="cofactor">
    <cofactor evidence="1">
        <name>Mg(2+)</name>
        <dbReference type="ChEBI" id="CHEBI:18420"/>
    </cofactor>
</comment>
<dbReference type="Pfam" id="PF13344">
    <property type="entry name" value="Hydrolase_6"/>
    <property type="match status" value="1"/>
</dbReference>
<keyword evidence="7" id="KW-1185">Reference proteome</keyword>
<dbReference type="AlphaFoldDB" id="A0A9X2I0E5"/>
<dbReference type="InterPro" id="IPR023214">
    <property type="entry name" value="HAD_sf"/>
</dbReference>
<reference evidence="6" key="2">
    <citation type="submission" date="2023-01" db="EMBL/GenBank/DDBJ databases">
        <title>Gilvimarinus xylanilyticus HB14 isolated from Caulerpa lentillifera aquaculture base in Hainan, China.</title>
        <authorList>
            <person name="Zhang Y.-J."/>
        </authorList>
    </citation>
    <scope>NUCLEOTIDE SEQUENCE</scope>
    <source>
        <strain evidence="6">HB14</strain>
    </source>
</reference>
<accession>A0A9X2I0E5</accession>
<dbReference type="InterPro" id="IPR006357">
    <property type="entry name" value="HAD-SF_hydro_IIA"/>
</dbReference>
<evidence type="ECO:0000256" key="2">
    <source>
        <dbReference type="ARBA" id="ARBA00007958"/>
    </source>
</evidence>
<keyword evidence="4" id="KW-0460">Magnesium</keyword>
<dbReference type="EMBL" id="JAMFTH010000001">
    <property type="protein sequence ID" value="MCP8897906.1"/>
    <property type="molecule type" value="Genomic_DNA"/>
</dbReference>
<dbReference type="PANTHER" id="PTHR19288:SF46">
    <property type="entry name" value="HALOACID DEHALOGENASE-LIKE HYDROLASE DOMAIN-CONTAINING PROTEIN 2"/>
    <property type="match status" value="1"/>
</dbReference>
<dbReference type="GO" id="GO:0046872">
    <property type="term" value="F:metal ion binding"/>
    <property type="evidence" value="ECO:0007669"/>
    <property type="project" value="UniProtKB-KW"/>
</dbReference>
<reference evidence="6" key="1">
    <citation type="submission" date="2022-05" db="EMBL/GenBank/DDBJ databases">
        <authorList>
            <person name="Sun H.-N."/>
        </authorList>
    </citation>
    <scope>NUCLEOTIDE SEQUENCE</scope>
    <source>
        <strain evidence="6">HB14</strain>
    </source>
</reference>
<keyword evidence="3" id="KW-0479">Metal-binding</keyword>
<evidence type="ECO:0000313" key="6">
    <source>
        <dbReference type="EMBL" id="MCP8897906.1"/>
    </source>
</evidence>
<sequence>MAINAVFLDLSGVLYEGDKIIAGAVDVVQTVRRRSLPVRFVTNTATKSREQILNKLAELGIDVPPHELFTAPDAALAYLQQNDLTPYALVHDSIAPMFADGDSEPDCVVLGDARARLNYASLNRAFQLLMQGKPLIGIGDNRYFSDGEQLLLDAGPFIHALGYAADTEPVIMGKPNKAFFREVLATVDVPAAECLMVGDDIYGDIEGALNAGLQALLVRTGKYQPGDESRLSFPVHAVDSIVDVVSVL</sequence>
<evidence type="ECO:0000256" key="4">
    <source>
        <dbReference type="ARBA" id="ARBA00022842"/>
    </source>
</evidence>
<dbReference type="NCBIfam" id="TIGR01458">
    <property type="entry name" value="HAD-SF-IIA-hyp3"/>
    <property type="match status" value="1"/>
</dbReference>
<dbReference type="InterPro" id="IPR006439">
    <property type="entry name" value="HAD-SF_hydro_IA"/>
</dbReference>
<proteinExistence type="inferred from homology"/>
<dbReference type="PANTHER" id="PTHR19288">
    <property type="entry name" value="4-NITROPHENYLPHOSPHATASE-RELATED"/>
    <property type="match status" value="1"/>
</dbReference>
<dbReference type="NCBIfam" id="TIGR01549">
    <property type="entry name" value="HAD-SF-IA-v1"/>
    <property type="match status" value="1"/>
</dbReference>
<dbReference type="Pfam" id="PF13242">
    <property type="entry name" value="Hydrolase_like"/>
    <property type="match status" value="1"/>
</dbReference>
<dbReference type="SUPFAM" id="SSF56784">
    <property type="entry name" value="HAD-like"/>
    <property type="match status" value="1"/>
</dbReference>
<protein>
    <recommendedName>
        <fullName evidence="5">Haloacid dehalogenase-like hydrolase domain-containing protein 2</fullName>
    </recommendedName>
</protein>
<dbReference type="NCBIfam" id="TIGR01460">
    <property type="entry name" value="HAD-SF-IIA"/>
    <property type="match status" value="1"/>
</dbReference>
<comment type="caution">
    <text evidence="6">The sequence shown here is derived from an EMBL/GenBank/DDBJ whole genome shotgun (WGS) entry which is preliminary data.</text>
</comment>
<gene>
    <name evidence="6" type="ORF">M6D89_01185</name>
</gene>
<evidence type="ECO:0000313" key="7">
    <source>
        <dbReference type="Proteomes" id="UP001139319"/>
    </source>
</evidence>
<dbReference type="GO" id="GO:0016791">
    <property type="term" value="F:phosphatase activity"/>
    <property type="evidence" value="ECO:0007669"/>
    <property type="project" value="InterPro"/>
</dbReference>
<comment type="similarity">
    <text evidence="2">Belongs to the HAD-like hydrolase superfamily.</text>
</comment>